<gene>
    <name evidence="3" type="ORF">Mal52_20510</name>
</gene>
<organism evidence="3 4">
    <name type="scientific">Symmachiella dynata</name>
    <dbReference type="NCBI Taxonomy" id="2527995"/>
    <lineage>
        <taxon>Bacteria</taxon>
        <taxon>Pseudomonadati</taxon>
        <taxon>Planctomycetota</taxon>
        <taxon>Planctomycetia</taxon>
        <taxon>Planctomycetales</taxon>
        <taxon>Planctomycetaceae</taxon>
        <taxon>Symmachiella</taxon>
    </lineage>
</organism>
<dbReference type="Proteomes" id="UP000319383">
    <property type="component" value="Chromosome"/>
</dbReference>
<keyword evidence="2" id="KW-0472">Membrane</keyword>
<dbReference type="EMBL" id="CP036276">
    <property type="protein sequence ID" value="QDU43575.1"/>
    <property type="molecule type" value="Genomic_DNA"/>
</dbReference>
<evidence type="ECO:0000256" key="2">
    <source>
        <dbReference type="SAM" id="Phobius"/>
    </source>
</evidence>
<name>A0A517ZMC7_9PLAN</name>
<feature type="transmembrane region" description="Helical" evidence="2">
    <location>
        <begin position="81"/>
        <end position="106"/>
    </location>
</feature>
<evidence type="ECO:0000313" key="3">
    <source>
        <dbReference type="EMBL" id="QDU43575.1"/>
    </source>
</evidence>
<feature type="region of interest" description="Disordered" evidence="1">
    <location>
        <begin position="1"/>
        <end position="49"/>
    </location>
</feature>
<protein>
    <submittedName>
        <fullName evidence="3">Uncharacterized protein</fullName>
    </submittedName>
</protein>
<keyword evidence="2" id="KW-0812">Transmembrane</keyword>
<accession>A0A517ZMC7</accession>
<keyword evidence="4" id="KW-1185">Reference proteome</keyword>
<feature type="compositionally biased region" description="Low complexity" evidence="1">
    <location>
        <begin position="14"/>
        <end position="26"/>
    </location>
</feature>
<keyword evidence="2" id="KW-1133">Transmembrane helix</keyword>
<evidence type="ECO:0000313" key="4">
    <source>
        <dbReference type="Proteomes" id="UP000319383"/>
    </source>
</evidence>
<dbReference type="AlphaFoldDB" id="A0A517ZMC7"/>
<reference evidence="3 4" key="1">
    <citation type="submission" date="2019-02" db="EMBL/GenBank/DDBJ databases">
        <title>Deep-cultivation of Planctomycetes and their phenomic and genomic characterization uncovers novel biology.</title>
        <authorList>
            <person name="Wiegand S."/>
            <person name="Jogler M."/>
            <person name="Boedeker C."/>
            <person name="Pinto D."/>
            <person name="Vollmers J."/>
            <person name="Rivas-Marin E."/>
            <person name="Kohn T."/>
            <person name="Peeters S.H."/>
            <person name="Heuer A."/>
            <person name="Rast P."/>
            <person name="Oberbeckmann S."/>
            <person name="Bunk B."/>
            <person name="Jeske O."/>
            <person name="Meyerdierks A."/>
            <person name="Storesund J.E."/>
            <person name="Kallscheuer N."/>
            <person name="Luecker S."/>
            <person name="Lage O.M."/>
            <person name="Pohl T."/>
            <person name="Merkel B.J."/>
            <person name="Hornburger P."/>
            <person name="Mueller R.-W."/>
            <person name="Bruemmer F."/>
            <person name="Labrenz M."/>
            <person name="Spormann A.M."/>
            <person name="Op den Camp H."/>
            <person name="Overmann J."/>
            <person name="Amann R."/>
            <person name="Jetten M.S.M."/>
            <person name="Mascher T."/>
            <person name="Medema M.H."/>
            <person name="Devos D.P."/>
            <person name="Kaster A.-K."/>
            <person name="Ovreas L."/>
            <person name="Rohde M."/>
            <person name="Galperin M.Y."/>
            <person name="Jogler C."/>
        </authorList>
    </citation>
    <scope>NUCLEOTIDE SEQUENCE [LARGE SCALE GENOMIC DNA]</scope>
    <source>
        <strain evidence="3 4">Mal52</strain>
    </source>
</reference>
<dbReference type="KEGG" id="sdyn:Mal52_20510"/>
<sequence length="326" mass="35918">MATRTPHSPEETQRQSTSTSTASARQRPGDGKTSVRARLRSESAKRQRALGPVVAESPTIWETIRTWRRDLRQWATGPEGLSLVVSAGVHVLLFLGIALMLFLFGLRLEDHPGDRGPINALFTETSVDKKLPLESLADTEFELTDTLADASELSSLNSESITDNVRFVPDTVLSDFGDTAATLPALPQNALDMVNEGGGNGKSWKRGGFAMPTNKGKVITQGSFSVWTVPEDPEPFKSYKIVIQLNRLVPIRDLRADVTGTVTGTDGYRASIGRVQKGIHFPRQLVIPKARQIAIEIPPAKFELVRDIIEVHSKKLDEKQRIEIVF</sequence>
<evidence type="ECO:0000256" key="1">
    <source>
        <dbReference type="SAM" id="MobiDB-lite"/>
    </source>
</evidence>
<proteinExistence type="predicted"/>